<dbReference type="eggNOG" id="COG3942">
    <property type="taxonomic scope" value="Bacteria"/>
</dbReference>
<keyword evidence="1" id="KW-1133">Transmembrane helix</keyword>
<evidence type="ECO:0000313" key="2">
    <source>
        <dbReference type="EMBL" id="AFL90008.1"/>
    </source>
</evidence>
<proteinExistence type="predicted"/>
<dbReference type="OrthoDB" id="104580at2"/>
<dbReference type="HOGENOM" id="CLU_036287_0_0_0"/>
<evidence type="ECO:0000256" key="1">
    <source>
        <dbReference type="SAM" id="Phobius"/>
    </source>
</evidence>
<name>I3ZL90_TERRK</name>
<sequence length="458" mass="51161">MLQELRSPGDATDSLSREGAVDRELLRRIVLSMPFAKSPRLSHFLRYICTEAEEGRQSGINEQRIGSAVFGRDPDYDSAIDSIVRSHASRLRLRLREYFETEGLHEPVILTVPKGSYVPRFESRVLQPLRETEEEAGDTPQVEPAQLIAAPYPQTVPFTQNDAHEDRQAAVSINNSSRWRIAFTVAATIAVALAITLGAHLWGPPHHKHHILWSDFLDPRHGHITLVEADSGLVMLQHFTHRPVTLASYISGDYLRDVASADQRPEVVSRLGSRRYTPAVDSAIYQKVSHLLPDTQESIDVRYARDLRLDDLKQGNAILLGTHESTPWVELFENSMNFTFQNDLAAGTTAIVNRHPLAKEQAIYPMLPADPDHTVYGLVAYRPNLTHTGHVLIIEGETMAGTQSASEFLLDDAHLLPFLKSIQRRDGTIPHFEVLIRSSSLGGESSRIALVAFRSEAD</sequence>
<protein>
    <submittedName>
        <fullName evidence="2">Uncharacterized protein</fullName>
    </submittedName>
</protein>
<dbReference type="STRING" id="926566.Terro_3799"/>
<keyword evidence="1" id="KW-0472">Membrane</keyword>
<dbReference type="EMBL" id="CP003379">
    <property type="protein sequence ID" value="AFL90008.1"/>
    <property type="molecule type" value="Genomic_DNA"/>
</dbReference>
<feature type="transmembrane region" description="Helical" evidence="1">
    <location>
        <begin position="181"/>
        <end position="202"/>
    </location>
</feature>
<reference evidence="2 3" key="1">
    <citation type="submission" date="2012-06" db="EMBL/GenBank/DDBJ databases">
        <title>Complete genome of Terriglobus roseus DSM 18391.</title>
        <authorList>
            <consortium name="US DOE Joint Genome Institute (JGI-PGF)"/>
            <person name="Lucas S."/>
            <person name="Copeland A."/>
            <person name="Lapidus A."/>
            <person name="Glavina del Rio T."/>
            <person name="Dalin E."/>
            <person name="Tice H."/>
            <person name="Bruce D."/>
            <person name="Goodwin L."/>
            <person name="Pitluck S."/>
            <person name="Peters L."/>
            <person name="Mikhailova N."/>
            <person name="Munk A.C.C."/>
            <person name="Kyrpides N."/>
            <person name="Mavromatis K."/>
            <person name="Ivanova N."/>
            <person name="Brettin T."/>
            <person name="Detter J.C."/>
            <person name="Han C."/>
            <person name="Larimer F."/>
            <person name="Land M."/>
            <person name="Hauser L."/>
            <person name="Markowitz V."/>
            <person name="Cheng J.-F."/>
            <person name="Hugenholtz P."/>
            <person name="Woyke T."/>
            <person name="Wu D."/>
            <person name="Brambilla E."/>
            <person name="Klenk H.-P."/>
            <person name="Eisen J.A."/>
        </authorList>
    </citation>
    <scope>NUCLEOTIDE SEQUENCE [LARGE SCALE GENOMIC DNA]</scope>
    <source>
        <strain evidence="3">DSM 18391 / NRRL B-41598 / KBS 63</strain>
    </source>
</reference>
<gene>
    <name evidence="2" type="ordered locus">Terro_3799</name>
</gene>
<dbReference type="RefSeq" id="WP_014787268.1">
    <property type="nucleotide sequence ID" value="NC_018014.1"/>
</dbReference>
<dbReference type="KEGG" id="trs:Terro_3799"/>
<keyword evidence="1" id="KW-0812">Transmembrane</keyword>
<dbReference type="AlphaFoldDB" id="I3ZL90"/>
<dbReference type="Proteomes" id="UP000006056">
    <property type="component" value="Chromosome"/>
</dbReference>
<keyword evidence="3" id="KW-1185">Reference proteome</keyword>
<organism evidence="2 3">
    <name type="scientific">Terriglobus roseus (strain DSM 18391 / NRRL B-41598 / KBS 63)</name>
    <dbReference type="NCBI Taxonomy" id="926566"/>
    <lineage>
        <taxon>Bacteria</taxon>
        <taxon>Pseudomonadati</taxon>
        <taxon>Acidobacteriota</taxon>
        <taxon>Terriglobia</taxon>
        <taxon>Terriglobales</taxon>
        <taxon>Acidobacteriaceae</taxon>
        <taxon>Terriglobus</taxon>
    </lineage>
</organism>
<accession>I3ZL90</accession>
<evidence type="ECO:0000313" key="3">
    <source>
        <dbReference type="Proteomes" id="UP000006056"/>
    </source>
</evidence>